<dbReference type="Gene3D" id="3.40.1410.10">
    <property type="entry name" value="Chorismate lyase-like"/>
    <property type="match status" value="1"/>
</dbReference>
<dbReference type="InterPro" id="IPR000524">
    <property type="entry name" value="Tscrpt_reg_HTH_GntR"/>
</dbReference>
<evidence type="ECO:0000256" key="3">
    <source>
        <dbReference type="ARBA" id="ARBA00023163"/>
    </source>
</evidence>
<dbReference type="FunFam" id="1.10.10.10:FF:000079">
    <property type="entry name" value="GntR family transcriptional regulator"/>
    <property type="match status" value="1"/>
</dbReference>
<keyword evidence="2" id="KW-0238">DNA-binding</keyword>
<dbReference type="RefSeq" id="WP_084879405.1">
    <property type="nucleotide sequence ID" value="NZ_JAGGMY010000005.1"/>
</dbReference>
<dbReference type="STRING" id="55209.HA50_24085"/>
<dbReference type="OrthoDB" id="7173258at2"/>
<dbReference type="Pfam" id="PF07702">
    <property type="entry name" value="UTRA"/>
    <property type="match status" value="1"/>
</dbReference>
<dbReference type="EMBL" id="MLJI01000002">
    <property type="protein sequence ID" value="ORM89687.1"/>
    <property type="molecule type" value="Genomic_DNA"/>
</dbReference>
<evidence type="ECO:0000256" key="2">
    <source>
        <dbReference type="ARBA" id="ARBA00023125"/>
    </source>
</evidence>
<dbReference type="CDD" id="cd07377">
    <property type="entry name" value="WHTH_GntR"/>
    <property type="match status" value="1"/>
</dbReference>
<dbReference type="Gene3D" id="1.10.10.10">
    <property type="entry name" value="Winged helix-like DNA-binding domain superfamily/Winged helix DNA-binding domain"/>
    <property type="match status" value="1"/>
</dbReference>
<reference evidence="5 6" key="1">
    <citation type="journal article" date="2017" name="Antonie Van Leeuwenhoek">
        <title>Phylogenomic resolution of the bacterial genus Pantoea and its relationship with Erwinia and Tatumella.</title>
        <authorList>
            <person name="Palmer M."/>
            <person name="Steenkamp E.T."/>
            <person name="Coetzee M.P."/>
            <person name="Chan W.Y."/>
            <person name="van Zyl E."/>
            <person name="De Maayer P."/>
            <person name="Coutinho T.A."/>
            <person name="Blom J."/>
            <person name="Smits T.H."/>
            <person name="Duffy B."/>
            <person name="Venter S.N."/>
        </authorList>
    </citation>
    <scope>NUCLEOTIDE SEQUENCE [LARGE SCALE GENOMIC DNA]</scope>
    <source>
        <strain evidence="5 6">LMG 2657</strain>
    </source>
</reference>
<dbReference type="GO" id="GO:0003677">
    <property type="term" value="F:DNA binding"/>
    <property type="evidence" value="ECO:0007669"/>
    <property type="project" value="UniProtKB-KW"/>
</dbReference>
<accession>A0A1X1EL82</accession>
<dbReference type="Pfam" id="PF00392">
    <property type="entry name" value="GntR"/>
    <property type="match status" value="1"/>
</dbReference>
<dbReference type="Proteomes" id="UP000193749">
    <property type="component" value="Unassembled WGS sequence"/>
</dbReference>
<sequence>MNQDISSSAEVKAAIFQPLYLQISQLLLERIASGEWPAGTYIPSEASLAETYNVSIGTLRKALNELVSNNVVIRYQGKGTVVAAHDSDSALFRFFNVLRANGERSLPLSRVLARHLRTASEEEASALAIAPGSKVIHIWRVRDLDGAPAILEHVYIDAARFPHLDREPEILPNTLYQLYQQKFACTVANAHEQIKAVNAGPDEVLHLEATEGEALLRIYRVALDFQDKPVEYRVSTVLTRHHAYFNQL</sequence>
<gene>
    <name evidence="5" type="ORF">HA50_24085</name>
</gene>
<dbReference type="InterPro" id="IPR028978">
    <property type="entry name" value="Chorismate_lyase_/UTRA_dom_sf"/>
</dbReference>
<dbReference type="SMART" id="SM00345">
    <property type="entry name" value="HTH_GNTR"/>
    <property type="match status" value="1"/>
</dbReference>
<dbReference type="GO" id="GO:0045892">
    <property type="term" value="P:negative regulation of DNA-templated transcription"/>
    <property type="evidence" value="ECO:0007669"/>
    <property type="project" value="TreeGrafter"/>
</dbReference>
<dbReference type="InterPro" id="IPR036390">
    <property type="entry name" value="WH_DNA-bd_sf"/>
</dbReference>
<protein>
    <submittedName>
        <fullName evidence="5">GntR family transcriptional regulator</fullName>
    </submittedName>
</protein>
<evidence type="ECO:0000313" key="5">
    <source>
        <dbReference type="EMBL" id="ORM89687.1"/>
    </source>
</evidence>
<dbReference type="InterPro" id="IPR050679">
    <property type="entry name" value="Bact_HTH_transcr_reg"/>
</dbReference>
<keyword evidence="3" id="KW-0804">Transcription</keyword>
<dbReference type="PANTHER" id="PTHR44846:SF1">
    <property type="entry name" value="MANNOSYL-D-GLYCERATE TRANSPORT_METABOLISM SYSTEM REPRESSOR MNGR-RELATED"/>
    <property type="match status" value="1"/>
</dbReference>
<dbReference type="SUPFAM" id="SSF46785">
    <property type="entry name" value="Winged helix' DNA-binding domain"/>
    <property type="match status" value="1"/>
</dbReference>
<dbReference type="PANTHER" id="PTHR44846">
    <property type="entry name" value="MANNOSYL-D-GLYCERATE TRANSPORT/METABOLISM SYSTEM REPRESSOR MNGR-RELATED"/>
    <property type="match status" value="1"/>
</dbReference>
<dbReference type="PROSITE" id="PS50949">
    <property type="entry name" value="HTH_GNTR"/>
    <property type="match status" value="1"/>
</dbReference>
<keyword evidence="1" id="KW-0805">Transcription regulation</keyword>
<organism evidence="5 6">
    <name type="scientific">Pantoea cypripedii</name>
    <name type="common">Pectobacterium cypripedii</name>
    <name type="synonym">Erwinia cypripedii</name>
    <dbReference type="NCBI Taxonomy" id="55209"/>
    <lineage>
        <taxon>Bacteria</taxon>
        <taxon>Pseudomonadati</taxon>
        <taxon>Pseudomonadota</taxon>
        <taxon>Gammaproteobacteria</taxon>
        <taxon>Enterobacterales</taxon>
        <taxon>Erwiniaceae</taxon>
        <taxon>Pantoea</taxon>
    </lineage>
</organism>
<keyword evidence="6" id="KW-1185">Reference proteome</keyword>
<dbReference type="GO" id="GO:0003700">
    <property type="term" value="F:DNA-binding transcription factor activity"/>
    <property type="evidence" value="ECO:0007669"/>
    <property type="project" value="InterPro"/>
</dbReference>
<dbReference type="SMART" id="SM00866">
    <property type="entry name" value="UTRA"/>
    <property type="match status" value="1"/>
</dbReference>
<dbReference type="InterPro" id="IPR036388">
    <property type="entry name" value="WH-like_DNA-bd_sf"/>
</dbReference>
<evidence type="ECO:0000256" key="1">
    <source>
        <dbReference type="ARBA" id="ARBA00023015"/>
    </source>
</evidence>
<dbReference type="SUPFAM" id="SSF64288">
    <property type="entry name" value="Chorismate lyase-like"/>
    <property type="match status" value="1"/>
</dbReference>
<comment type="caution">
    <text evidence="5">The sequence shown here is derived from an EMBL/GenBank/DDBJ whole genome shotgun (WGS) entry which is preliminary data.</text>
</comment>
<name>A0A1X1EL82_PANCY</name>
<feature type="domain" description="HTH gntR-type" evidence="4">
    <location>
        <begin position="17"/>
        <end position="85"/>
    </location>
</feature>
<dbReference type="AlphaFoldDB" id="A0A1X1EL82"/>
<evidence type="ECO:0000313" key="6">
    <source>
        <dbReference type="Proteomes" id="UP000193749"/>
    </source>
</evidence>
<dbReference type="InterPro" id="IPR011663">
    <property type="entry name" value="UTRA"/>
</dbReference>
<proteinExistence type="predicted"/>
<evidence type="ECO:0000259" key="4">
    <source>
        <dbReference type="PROSITE" id="PS50949"/>
    </source>
</evidence>